<protein>
    <submittedName>
        <fullName evidence="2">Uncharacterized protein</fullName>
    </submittedName>
</protein>
<dbReference type="InterPro" id="IPR043472">
    <property type="entry name" value="Macro_dom-like"/>
</dbReference>
<dbReference type="Gene3D" id="3.40.220.10">
    <property type="entry name" value="Leucine Aminopeptidase, subunit E, domain 1"/>
    <property type="match status" value="1"/>
</dbReference>
<dbReference type="AlphaFoldDB" id="A0A8A1MEV5"/>
<evidence type="ECO:0000313" key="2">
    <source>
        <dbReference type="EMBL" id="QSS62667.1"/>
    </source>
</evidence>
<name>A0A8A1MEV5_AJECA</name>
<proteinExistence type="predicted"/>
<organism evidence="2 3">
    <name type="scientific">Ajellomyces capsulatus</name>
    <name type="common">Darling's disease fungus</name>
    <name type="synonym">Histoplasma capsulatum</name>
    <dbReference type="NCBI Taxonomy" id="5037"/>
    <lineage>
        <taxon>Eukaryota</taxon>
        <taxon>Fungi</taxon>
        <taxon>Dikarya</taxon>
        <taxon>Ascomycota</taxon>
        <taxon>Pezizomycotina</taxon>
        <taxon>Eurotiomycetes</taxon>
        <taxon>Eurotiomycetidae</taxon>
        <taxon>Onygenales</taxon>
        <taxon>Ajellomycetaceae</taxon>
        <taxon>Histoplasma</taxon>
    </lineage>
</organism>
<dbReference type="VEuPathDB" id="FungiDB:I7I51_02406"/>
<reference evidence="2" key="1">
    <citation type="submission" date="2021-01" db="EMBL/GenBank/DDBJ databases">
        <title>Chromosome-level genome assembly of a human fungal pathogen reveals clustering of transcriptionally co-regulated genes.</title>
        <authorList>
            <person name="Voorhies M."/>
            <person name="Cohen S."/>
            <person name="Shea T.P."/>
            <person name="Petrus S."/>
            <person name="Munoz J.F."/>
            <person name="Poplawski S."/>
            <person name="Goldman W.E."/>
            <person name="Michael T."/>
            <person name="Cuomo C.A."/>
            <person name="Sil A."/>
            <person name="Beyhan S."/>
        </authorList>
    </citation>
    <scope>NUCLEOTIDE SEQUENCE</scope>
    <source>
        <strain evidence="2">WU24</strain>
    </source>
</reference>
<accession>A0A8A1MEV5</accession>
<feature type="region of interest" description="Disordered" evidence="1">
    <location>
        <begin position="169"/>
        <end position="194"/>
    </location>
</feature>
<evidence type="ECO:0000313" key="3">
    <source>
        <dbReference type="Proteomes" id="UP000663671"/>
    </source>
</evidence>
<dbReference type="EMBL" id="CP069112">
    <property type="protein sequence ID" value="QSS62667.1"/>
    <property type="molecule type" value="Genomic_DNA"/>
</dbReference>
<evidence type="ECO:0000256" key="1">
    <source>
        <dbReference type="SAM" id="MobiDB-lite"/>
    </source>
</evidence>
<dbReference type="OrthoDB" id="6082470at2759"/>
<sequence length="194" mass="21183">MSSPPTPTPNPLIDLPEILLLCREKENIVAFQDALRKHWPAVTFSSPSSSTTTSPQPTQQAEQKLKIIPLNERLNAIPHTQPFDLVVSPANSYGRLDGAFDDAISRTFCLPDHPYLTLTRAAQKMLYERWRGYAPPGTCTLVPFPEEIVNAGKALGGCRGGIERSERKGMEGMEGMAGRRRGRRRGGGGGLIGS</sequence>
<dbReference type="SUPFAM" id="SSF52949">
    <property type="entry name" value="Macro domain-like"/>
    <property type="match status" value="1"/>
</dbReference>
<gene>
    <name evidence="2" type="ORF">I7I51_02406</name>
</gene>
<dbReference type="Proteomes" id="UP000663671">
    <property type="component" value="Chromosome 7"/>
</dbReference>